<keyword evidence="6" id="KW-1185">Reference proteome</keyword>
<feature type="domain" description="Zinc finger RING-type eukaryotic" evidence="4">
    <location>
        <begin position="142"/>
        <end position="170"/>
    </location>
</feature>
<evidence type="ECO:0000256" key="3">
    <source>
        <dbReference type="ARBA" id="ARBA00022833"/>
    </source>
</evidence>
<dbReference type="RefSeq" id="XP_056757563.1">
    <property type="nucleotide sequence ID" value="XM_056892568.1"/>
</dbReference>
<keyword evidence="3" id="KW-0862">Zinc</keyword>
<organism evidence="5 6">
    <name type="scientific">Penicillium hordei</name>
    <dbReference type="NCBI Taxonomy" id="40994"/>
    <lineage>
        <taxon>Eukaryota</taxon>
        <taxon>Fungi</taxon>
        <taxon>Dikarya</taxon>
        <taxon>Ascomycota</taxon>
        <taxon>Pezizomycotina</taxon>
        <taxon>Eurotiomycetes</taxon>
        <taxon>Eurotiomycetidae</taxon>
        <taxon>Eurotiales</taxon>
        <taxon>Aspergillaceae</taxon>
        <taxon>Penicillium</taxon>
    </lineage>
</organism>
<dbReference type="GO" id="GO:0008270">
    <property type="term" value="F:zinc ion binding"/>
    <property type="evidence" value="ECO:0007669"/>
    <property type="project" value="UniProtKB-KW"/>
</dbReference>
<keyword evidence="1" id="KW-0479">Metal-binding</keyword>
<gene>
    <name evidence="5" type="ORF">N7537_001510</name>
</gene>
<dbReference type="InterPro" id="IPR027370">
    <property type="entry name" value="Znf-RING_euk"/>
</dbReference>
<dbReference type="Pfam" id="PF13445">
    <property type="entry name" value="zf-RING_UBOX"/>
    <property type="match status" value="1"/>
</dbReference>
<accession>A0AAD6H625</accession>
<protein>
    <recommendedName>
        <fullName evidence="4">Zinc finger RING-type eukaryotic domain-containing protein</fullName>
    </recommendedName>
</protein>
<keyword evidence="2" id="KW-0863">Zinc-finger</keyword>
<evidence type="ECO:0000259" key="4">
    <source>
        <dbReference type="Pfam" id="PF13445"/>
    </source>
</evidence>
<dbReference type="SUPFAM" id="SSF57850">
    <property type="entry name" value="RING/U-box"/>
    <property type="match status" value="1"/>
</dbReference>
<dbReference type="GeneID" id="81582810"/>
<evidence type="ECO:0000313" key="5">
    <source>
        <dbReference type="EMBL" id="KAJ5616396.1"/>
    </source>
</evidence>
<proteinExistence type="predicted"/>
<reference evidence="5" key="2">
    <citation type="submission" date="2023-01" db="EMBL/GenBank/DDBJ databases">
        <authorList>
            <person name="Petersen C."/>
        </authorList>
    </citation>
    <scope>NUCLEOTIDE SEQUENCE</scope>
    <source>
        <strain evidence="5">IBT 12815</strain>
    </source>
</reference>
<dbReference type="AlphaFoldDB" id="A0AAD6H625"/>
<comment type="caution">
    <text evidence="5">The sequence shown here is derived from an EMBL/GenBank/DDBJ whole genome shotgun (WGS) entry which is preliminary data.</text>
</comment>
<dbReference type="EMBL" id="JAQJAE010000001">
    <property type="protein sequence ID" value="KAJ5616396.1"/>
    <property type="molecule type" value="Genomic_DNA"/>
</dbReference>
<evidence type="ECO:0000313" key="6">
    <source>
        <dbReference type="Proteomes" id="UP001213799"/>
    </source>
</evidence>
<dbReference type="InterPro" id="IPR013083">
    <property type="entry name" value="Znf_RING/FYVE/PHD"/>
</dbReference>
<dbReference type="Proteomes" id="UP001213799">
    <property type="component" value="Unassembled WGS sequence"/>
</dbReference>
<dbReference type="CDD" id="cd16449">
    <property type="entry name" value="RING-HC"/>
    <property type="match status" value="1"/>
</dbReference>
<reference evidence="5" key="1">
    <citation type="journal article" date="2023" name="IMA Fungus">
        <title>Comparative genomic study of the Penicillium genus elucidates a diverse pangenome and 15 lateral gene transfer events.</title>
        <authorList>
            <person name="Petersen C."/>
            <person name="Sorensen T."/>
            <person name="Nielsen M.R."/>
            <person name="Sondergaard T.E."/>
            <person name="Sorensen J.L."/>
            <person name="Fitzpatrick D.A."/>
            <person name="Frisvad J.C."/>
            <person name="Nielsen K.L."/>
        </authorList>
    </citation>
    <scope>NUCLEOTIDE SEQUENCE</scope>
    <source>
        <strain evidence="5">IBT 12815</strain>
    </source>
</reference>
<name>A0AAD6H625_9EURO</name>
<dbReference type="Gene3D" id="3.30.40.10">
    <property type="entry name" value="Zinc/RING finger domain, C3HC4 (zinc finger)"/>
    <property type="match status" value="1"/>
</dbReference>
<evidence type="ECO:0000256" key="2">
    <source>
        <dbReference type="ARBA" id="ARBA00022771"/>
    </source>
</evidence>
<sequence length="187" mass="20418">MPLFIPLFVQLTPQSQSFNFNNPVLVEVQVPSEARVPFHDYRQVSEDIGGLSTLPYPLPGSSIQNPIDVEALSDTEASASVYSHDLHRPGDSIVGGPENPIEIDAVSVGTSDATELIASLPASPARTDLAPDGRTLEAYYECKICYSKVVDLALGCGHTYCYDCFNYSSTTLSSRKREEAKNWRTSI</sequence>
<evidence type="ECO:0000256" key="1">
    <source>
        <dbReference type="ARBA" id="ARBA00022723"/>
    </source>
</evidence>